<accession>A0ABC8TE69</accession>
<keyword evidence="3" id="KW-1185">Reference proteome</keyword>
<proteinExistence type="predicted"/>
<organism evidence="2 3">
    <name type="scientific">Ilex paraguariensis</name>
    <name type="common">yerba mate</name>
    <dbReference type="NCBI Taxonomy" id="185542"/>
    <lineage>
        <taxon>Eukaryota</taxon>
        <taxon>Viridiplantae</taxon>
        <taxon>Streptophyta</taxon>
        <taxon>Embryophyta</taxon>
        <taxon>Tracheophyta</taxon>
        <taxon>Spermatophyta</taxon>
        <taxon>Magnoliopsida</taxon>
        <taxon>eudicotyledons</taxon>
        <taxon>Gunneridae</taxon>
        <taxon>Pentapetalae</taxon>
        <taxon>asterids</taxon>
        <taxon>campanulids</taxon>
        <taxon>Aquifoliales</taxon>
        <taxon>Aquifoliaceae</taxon>
        <taxon>Ilex</taxon>
    </lineage>
</organism>
<evidence type="ECO:0000313" key="3">
    <source>
        <dbReference type="Proteomes" id="UP001642360"/>
    </source>
</evidence>
<protein>
    <submittedName>
        <fullName evidence="2">Uncharacterized protein</fullName>
    </submittedName>
</protein>
<dbReference type="PANTHER" id="PTHR46931:SF14">
    <property type="entry name" value="CRIB DOMAIN-CONTAINING PROTEIN RIC2"/>
    <property type="match status" value="1"/>
</dbReference>
<gene>
    <name evidence="2" type="ORF">ILEXP_LOCUS37019</name>
</gene>
<evidence type="ECO:0000256" key="1">
    <source>
        <dbReference type="SAM" id="MobiDB-lite"/>
    </source>
</evidence>
<comment type="caution">
    <text evidence="2">The sequence shown here is derived from an EMBL/GenBank/DDBJ whole genome shotgun (WGS) entry which is preliminary data.</text>
</comment>
<reference evidence="2 3" key="1">
    <citation type="submission" date="2024-02" db="EMBL/GenBank/DDBJ databases">
        <authorList>
            <person name="Vignale AGUSTIN F."/>
            <person name="Sosa J E."/>
            <person name="Modenutti C."/>
        </authorList>
    </citation>
    <scope>NUCLEOTIDE SEQUENCE [LARGE SCALE GENOMIC DNA]</scope>
</reference>
<dbReference type="EMBL" id="CAUOFW020004913">
    <property type="protein sequence ID" value="CAK9167732.1"/>
    <property type="molecule type" value="Genomic_DNA"/>
</dbReference>
<dbReference type="AlphaFoldDB" id="A0ABC8TE69"/>
<feature type="region of interest" description="Disordered" evidence="1">
    <location>
        <begin position="34"/>
        <end position="53"/>
    </location>
</feature>
<dbReference type="InterPro" id="IPR044509">
    <property type="entry name" value="RIC2/4"/>
</dbReference>
<evidence type="ECO:0000313" key="2">
    <source>
        <dbReference type="EMBL" id="CAK9167732.1"/>
    </source>
</evidence>
<sequence>MRDRMERLVVLPFSIGCVSESSVAVGTYQPKKQKVESNSALTRAKEGEESSSGMKMKNSLSFLALPKPNFSYGIHRLVRSFKSFSQRFGKWVISYSQMQCYVCHEEANHYSTGWIRLCYVAFVCFKDE</sequence>
<dbReference type="Proteomes" id="UP001642360">
    <property type="component" value="Unassembled WGS sequence"/>
</dbReference>
<name>A0ABC8TE69_9AQUA</name>
<dbReference type="PANTHER" id="PTHR46931">
    <property type="entry name" value="CRIB DOMAIN-CONTAINING PROTEIN RIC2"/>
    <property type="match status" value="1"/>
</dbReference>